<dbReference type="InterPro" id="IPR022409">
    <property type="entry name" value="PKD/Chitinase_dom"/>
</dbReference>
<evidence type="ECO:0000256" key="1">
    <source>
        <dbReference type="SAM" id="MobiDB-lite"/>
    </source>
</evidence>
<dbReference type="SUPFAM" id="SSF50952">
    <property type="entry name" value="Soluble quinoprotein glucose dehydrogenase"/>
    <property type="match status" value="1"/>
</dbReference>
<comment type="caution">
    <text evidence="4">The sequence shown here is derived from an EMBL/GenBank/DDBJ whole genome shotgun (WGS) entry which is preliminary data.</text>
</comment>
<dbReference type="Gene3D" id="2.60.40.10">
    <property type="entry name" value="Immunoglobulins"/>
    <property type="match status" value="1"/>
</dbReference>
<dbReference type="Gene3D" id="2.120.10.30">
    <property type="entry name" value="TolB, C-terminal domain"/>
    <property type="match status" value="1"/>
</dbReference>
<feature type="domain" description="PKD" evidence="3">
    <location>
        <begin position="478"/>
        <end position="563"/>
    </location>
</feature>
<evidence type="ECO:0000313" key="4">
    <source>
        <dbReference type="EMBL" id="MFC7361459.1"/>
    </source>
</evidence>
<proteinExistence type="predicted"/>
<dbReference type="PANTHER" id="PTHR19328">
    <property type="entry name" value="HEDGEHOG-INTERACTING PROTEIN"/>
    <property type="match status" value="1"/>
</dbReference>
<keyword evidence="5" id="KW-1185">Reference proteome</keyword>
<dbReference type="RefSeq" id="WP_255891051.1">
    <property type="nucleotide sequence ID" value="NZ_JAFMZM010000004.1"/>
</dbReference>
<dbReference type="InterPro" id="IPR012938">
    <property type="entry name" value="Glc/Sorbosone_DH"/>
</dbReference>
<reference evidence="5" key="1">
    <citation type="journal article" date="2019" name="Int. J. Syst. Evol. Microbiol.">
        <title>The Global Catalogue of Microorganisms (GCM) 10K type strain sequencing project: providing services to taxonomists for standard genome sequencing and annotation.</title>
        <authorList>
            <consortium name="The Broad Institute Genomics Platform"/>
            <consortium name="The Broad Institute Genome Sequencing Center for Infectious Disease"/>
            <person name="Wu L."/>
            <person name="Ma J."/>
        </authorList>
    </citation>
    <scope>NUCLEOTIDE SEQUENCE [LARGE SCALE GENOMIC DNA]</scope>
    <source>
        <strain evidence="5">FCH27</strain>
    </source>
</reference>
<dbReference type="SMART" id="SM00089">
    <property type="entry name" value="PKD"/>
    <property type="match status" value="1"/>
</dbReference>
<feature type="region of interest" description="Disordered" evidence="1">
    <location>
        <begin position="221"/>
        <end position="249"/>
    </location>
</feature>
<dbReference type="Pfam" id="PF07995">
    <property type="entry name" value="GSDH"/>
    <property type="match status" value="2"/>
</dbReference>
<feature type="signal peptide" evidence="2">
    <location>
        <begin position="1"/>
        <end position="16"/>
    </location>
</feature>
<dbReference type="InterPro" id="IPR035986">
    <property type="entry name" value="PKD_dom_sf"/>
</dbReference>
<organism evidence="4 5">
    <name type="scientific">Nocardioides astragali</name>
    <dbReference type="NCBI Taxonomy" id="1776736"/>
    <lineage>
        <taxon>Bacteria</taxon>
        <taxon>Bacillati</taxon>
        <taxon>Actinomycetota</taxon>
        <taxon>Actinomycetes</taxon>
        <taxon>Propionibacteriales</taxon>
        <taxon>Nocardioidaceae</taxon>
        <taxon>Nocardioides</taxon>
    </lineage>
</organism>
<dbReference type="EMBL" id="JBHTCH010000017">
    <property type="protein sequence ID" value="MFC7361459.1"/>
    <property type="molecule type" value="Genomic_DNA"/>
</dbReference>
<dbReference type="InterPro" id="IPR011042">
    <property type="entry name" value="6-blade_b-propeller_TolB-like"/>
</dbReference>
<gene>
    <name evidence="4" type="ORF">ACFQO6_14380</name>
</gene>
<accession>A0ABW2N6L9</accession>
<dbReference type="InterPro" id="IPR013783">
    <property type="entry name" value="Ig-like_fold"/>
</dbReference>
<feature type="chain" id="PRO_5047343828" evidence="2">
    <location>
        <begin position="17"/>
        <end position="749"/>
    </location>
</feature>
<keyword evidence="2" id="KW-0732">Signal</keyword>
<name>A0ABW2N6L9_9ACTN</name>
<dbReference type="PROSITE" id="PS50093">
    <property type="entry name" value="PKD"/>
    <property type="match status" value="1"/>
</dbReference>
<dbReference type="CDD" id="cd00146">
    <property type="entry name" value="PKD"/>
    <property type="match status" value="1"/>
</dbReference>
<evidence type="ECO:0000313" key="5">
    <source>
        <dbReference type="Proteomes" id="UP001596524"/>
    </source>
</evidence>
<dbReference type="Proteomes" id="UP001596524">
    <property type="component" value="Unassembled WGS sequence"/>
</dbReference>
<dbReference type="InterPro" id="IPR011041">
    <property type="entry name" value="Quinoprot_gluc/sorb_DH_b-prop"/>
</dbReference>
<evidence type="ECO:0000256" key="2">
    <source>
        <dbReference type="SAM" id="SignalP"/>
    </source>
</evidence>
<dbReference type="SUPFAM" id="SSF49299">
    <property type="entry name" value="PKD domain"/>
    <property type="match status" value="1"/>
</dbReference>
<sequence length="749" mass="78138">MLLATLLASTSVTAVALGSTDARGALPSGFQETVVLTGLTNPTAVQFAPDGRVFVAEKRGVIKVFDSLTDTTPDVFADLNVNVHNFWDRGLLGMALDPGFPAEPYVYVLYTYDHVLGSSAAAPRWGTPGVYSDPCPNPPGATADGCVVSGRLSRLQAAGNTSTGPEQVLIEDWCQQYPSHSVGSIEFGADGALYASGGDGASFNFVDYGQDGSPVNPCGDPPGAAGTPLIPPTAEGGALRSQDLRTSTDPVSLDGTVIRVDRATGAGVAGNPLASSADPNARRIISYGLRNPFRITARPGTNEIWVGDVGWNDWEEINVIPSAGQMQNFGWPCYEGAQRQAGYDGANLSICENLYASPGAVTAPFHAYHHNARVVPNESCPVGSSSIAGLQFEFAAGQHSYPAEYDDALFFADYSRDCIWVMPKGADGKPAPGLVRTFVSGAANPVNLQVGPGGDLFYVDFDGGTIRRITYQSSNQAPVAVATATPTSGAAPLTVAFDGTASHDPDTGDVITYAWDLDADGAFDDSTSPQPTYTYTVSGTYAASLRVTDSKGSTASDTVVISVGNTAPTPTISTPASGTTWKVGDVISFSGSATDAQDGTLPPSALSWKLLMQHCPSNCHSHEIQTWAGVAGASFTAPDHEYPSHLELRLTATDSGGMSATQTVRLDPRTVSLTFQTNPGGLSLTVGSSTSKASFTRTVIVGSSNSISAPSPQKKGSKSYQFVSWSDGGTQTHNIIAPATSQTYTARFR</sequence>
<protein>
    <submittedName>
        <fullName evidence="4">PQQ-dependent sugar dehydrogenase</fullName>
    </submittedName>
</protein>
<dbReference type="Pfam" id="PF18911">
    <property type="entry name" value="PKD_4"/>
    <property type="match status" value="1"/>
</dbReference>
<dbReference type="InterPro" id="IPR000601">
    <property type="entry name" value="PKD_dom"/>
</dbReference>
<dbReference type="PANTHER" id="PTHR19328:SF13">
    <property type="entry name" value="HIPL1 PROTEIN"/>
    <property type="match status" value="1"/>
</dbReference>
<evidence type="ECO:0000259" key="3">
    <source>
        <dbReference type="PROSITE" id="PS50093"/>
    </source>
</evidence>